<evidence type="ECO:0000313" key="4">
    <source>
        <dbReference type="Proteomes" id="UP000568664"/>
    </source>
</evidence>
<keyword evidence="1" id="KW-1133">Transmembrane helix</keyword>
<dbReference type="InterPro" id="IPR019545">
    <property type="entry name" value="DM13_domain"/>
</dbReference>
<keyword evidence="4" id="KW-1185">Reference proteome</keyword>
<sequence>MSFKTIFSLTVTHLLVGVIGFGLGIYALPILTAPPAPQANELSVLSKSAVFTAEFTKDLKGSDALHWGEGEVAIGDDHISLLGSLAPGPDYKLYLSPTFVETEAEFKRLKHTMKMVGNVNTFDNFIVKYSESIDLQQFNTVVVWCESFGEFITSAKYR</sequence>
<protein>
    <submittedName>
        <fullName evidence="3">DM13 domain-containing protein</fullName>
    </submittedName>
</protein>
<evidence type="ECO:0000259" key="2">
    <source>
        <dbReference type="PROSITE" id="PS51549"/>
    </source>
</evidence>
<dbReference type="PROSITE" id="PS51549">
    <property type="entry name" value="DM13"/>
    <property type="match status" value="1"/>
</dbReference>
<dbReference type="AlphaFoldDB" id="A0A7Y0L913"/>
<comment type="caution">
    <text evidence="3">The sequence shown here is derived from an EMBL/GenBank/DDBJ whole genome shotgun (WGS) entry which is preliminary data.</text>
</comment>
<evidence type="ECO:0000313" key="3">
    <source>
        <dbReference type="EMBL" id="NMP30056.1"/>
    </source>
</evidence>
<dbReference type="EMBL" id="JABBXH010000001">
    <property type="protein sequence ID" value="NMP30056.1"/>
    <property type="molecule type" value="Genomic_DNA"/>
</dbReference>
<gene>
    <name evidence="3" type="ORF">HII17_00655</name>
</gene>
<accession>A0A7Y0L913</accession>
<evidence type="ECO:0000256" key="1">
    <source>
        <dbReference type="SAM" id="Phobius"/>
    </source>
</evidence>
<feature type="transmembrane region" description="Helical" evidence="1">
    <location>
        <begin position="6"/>
        <end position="28"/>
    </location>
</feature>
<keyword evidence="1" id="KW-0812">Transmembrane</keyword>
<dbReference type="RefSeq" id="WP_169073405.1">
    <property type="nucleotide sequence ID" value="NZ_JABBXH010000001.1"/>
</dbReference>
<dbReference type="Proteomes" id="UP000568664">
    <property type="component" value="Unassembled WGS sequence"/>
</dbReference>
<keyword evidence="1" id="KW-0472">Membrane</keyword>
<feature type="domain" description="DM13" evidence="2">
    <location>
        <begin position="53"/>
        <end position="158"/>
    </location>
</feature>
<organism evidence="3 4">
    <name type="scientific">Thalassotalea algicola</name>
    <dbReference type="NCBI Taxonomy" id="2716224"/>
    <lineage>
        <taxon>Bacteria</taxon>
        <taxon>Pseudomonadati</taxon>
        <taxon>Pseudomonadota</taxon>
        <taxon>Gammaproteobacteria</taxon>
        <taxon>Alteromonadales</taxon>
        <taxon>Colwelliaceae</taxon>
        <taxon>Thalassotalea</taxon>
    </lineage>
</organism>
<reference evidence="3 4" key="1">
    <citation type="submission" date="2020-04" db="EMBL/GenBank/DDBJ databases">
        <title>Thalassotalea sp. M1531, isolated from the surface of marine red alga.</title>
        <authorList>
            <person name="Pang L."/>
            <person name="Lu D.-C."/>
        </authorList>
    </citation>
    <scope>NUCLEOTIDE SEQUENCE [LARGE SCALE GENOMIC DNA]</scope>
    <source>
        <strain evidence="3 4">M1531</strain>
    </source>
</reference>
<name>A0A7Y0L913_9GAMM</name>
<proteinExistence type="predicted"/>
<dbReference type="Pfam" id="PF10517">
    <property type="entry name" value="DM13"/>
    <property type="match status" value="1"/>
</dbReference>